<name>A0A420HE82_9PEZI</name>
<dbReference type="InterPro" id="IPR036640">
    <property type="entry name" value="ABC1_TM_sf"/>
</dbReference>
<comment type="similarity">
    <text evidence="8">Belongs to the ABC transporter superfamily. ABCB family. Heavy Metal importer (TC 3.A.1.210) subfamily.</text>
</comment>
<dbReference type="GO" id="GO:0140359">
    <property type="term" value="F:ABC-type transporter activity"/>
    <property type="evidence" value="ECO:0007669"/>
    <property type="project" value="InterPro"/>
</dbReference>
<feature type="transmembrane region" description="Helical" evidence="10">
    <location>
        <begin position="214"/>
        <end position="237"/>
    </location>
</feature>
<dbReference type="PANTHER" id="PTHR24221">
    <property type="entry name" value="ATP-BINDING CASSETTE SUB-FAMILY B"/>
    <property type="match status" value="1"/>
</dbReference>
<feature type="transmembrane region" description="Helical" evidence="10">
    <location>
        <begin position="334"/>
        <end position="356"/>
    </location>
</feature>
<dbReference type="PROSITE" id="PS00211">
    <property type="entry name" value="ABC_TRANSPORTER_1"/>
    <property type="match status" value="1"/>
</dbReference>
<evidence type="ECO:0000256" key="3">
    <source>
        <dbReference type="ARBA" id="ARBA00022692"/>
    </source>
</evidence>
<dbReference type="InterPro" id="IPR003593">
    <property type="entry name" value="AAA+_ATPase"/>
</dbReference>
<dbReference type="AlphaFoldDB" id="A0A420HE82"/>
<dbReference type="Pfam" id="PF00005">
    <property type="entry name" value="ABC_tran"/>
    <property type="match status" value="1"/>
</dbReference>
<dbReference type="InterPro" id="IPR027417">
    <property type="entry name" value="P-loop_NTPase"/>
</dbReference>
<proteinExistence type="inferred from homology"/>
<dbReference type="PROSITE" id="PS50929">
    <property type="entry name" value="ABC_TM1F"/>
    <property type="match status" value="1"/>
</dbReference>
<keyword evidence="3 10" id="KW-0812">Transmembrane</keyword>
<keyword evidence="5" id="KW-0067">ATP-binding</keyword>
<feature type="compositionally biased region" description="Basic and acidic residues" evidence="9">
    <location>
        <begin position="997"/>
        <end position="1007"/>
    </location>
</feature>
<evidence type="ECO:0000256" key="6">
    <source>
        <dbReference type="ARBA" id="ARBA00022989"/>
    </source>
</evidence>
<dbReference type="InterPro" id="IPR011527">
    <property type="entry name" value="ABC1_TM_dom"/>
</dbReference>
<keyword evidence="2" id="KW-0813">Transport</keyword>
<accession>A0A420HE82</accession>
<evidence type="ECO:0000256" key="7">
    <source>
        <dbReference type="ARBA" id="ARBA00023136"/>
    </source>
</evidence>
<dbReference type="FunFam" id="1.20.1560.10:FF:000050">
    <property type="entry name" value="Vacuolar ABC heavy metal transporter (Hmt1)"/>
    <property type="match status" value="1"/>
</dbReference>
<dbReference type="CDD" id="cd03253">
    <property type="entry name" value="ABCC_ATM1_transporter"/>
    <property type="match status" value="1"/>
</dbReference>
<dbReference type="SUPFAM" id="SSF52540">
    <property type="entry name" value="P-loop containing nucleoside triphosphate hydrolases"/>
    <property type="match status" value="1"/>
</dbReference>
<evidence type="ECO:0000313" key="13">
    <source>
        <dbReference type="EMBL" id="RKF55741.1"/>
    </source>
</evidence>
<evidence type="ECO:0000259" key="12">
    <source>
        <dbReference type="PROSITE" id="PS50929"/>
    </source>
</evidence>
<dbReference type="InterPro" id="IPR017871">
    <property type="entry name" value="ABC_transporter-like_CS"/>
</dbReference>
<dbReference type="GO" id="GO:0005774">
    <property type="term" value="C:vacuolar membrane"/>
    <property type="evidence" value="ECO:0007669"/>
    <property type="project" value="TreeGrafter"/>
</dbReference>
<dbReference type="CDD" id="cd18583">
    <property type="entry name" value="ABC_6TM_HMT1"/>
    <property type="match status" value="1"/>
</dbReference>
<keyword evidence="6 10" id="KW-1133">Transmembrane helix</keyword>
<evidence type="ECO:0000259" key="11">
    <source>
        <dbReference type="PROSITE" id="PS50893"/>
    </source>
</evidence>
<dbReference type="InterPro" id="IPR039421">
    <property type="entry name" value="Type_1_exporter"/>
</dbReference>
<comment type="subcellular location">
    <subcellularLocation>
        <location evidence="1">Membrane</location>
        <topology evidence="1">Multi-pass membrane protein</topology>
    </subcellularLocation>
</comment>
<evidence type="ECO:0000256" key="4">
    <source>
        <dbReference type="ARBA" id="ARBA00022741"/>
    </source>
</evidence>
<dbReference type="FunFam" id="3.40.50.300:FF:000186">
    <property type="entry name" value="ATP-binding cassette sub-family B member 7, mitochondrial"/>
    <property type="match status" value="1"/>
</dbReference>
<organism evidence="13 14">
    <name type="scientific">Golovinomyces cichoracearum</name>
    <dbReference type="NCBI Taxonomy" id="62708"/>
    <lineage>
        <taxon>Eukaryota</taxon>
        <taxon>Fungi</taxon>
        <taxon>Dikarya</taxon>
        <taxon>Ascomycota</taxon>
        <taxon>Pezizomycotina</taxon>
        <taxon>Leotiomycetes</taxon>
        <taxon>Erysiphales</taxon>
        <taxon>Erysiphaceae</taxon>
        <taxon>Golovinomyces</taxon>
    </lineage>
</organism>
<evidence type="ECO:0000256" key="9">
    <source>
        <dbReference type="SAM" id="MobiDB-lite"/>
    </source>
</evidence>
<dbReference type="Gene3D" id="1.20.1560.10">
    <property type="entry name" value="ABC transporter type 1, transmembrane domain"/>
    <property type="match status" value="1"/>
</dbReference>
<feature type="region of interest" description="Disordered" evidence="9">
    <location>
        <begin position="247"/>
        <end position="292"/>
    </location>
</feature>
<reference evidence="13 14" key="1">
    <citation type="journal article" date="2018" name="BMC Genomics">
        <title>Comparative genome analyses reveal sequence features reflecting distinct modes of host-adaptation between dicot and monocot powdery mildew.</title>
        <authorList>
            <person name="Wu Y."/>
            <person name="Ma X."/>
            <person name="Pan Z."/>
            <person name="Kale S.D."/>
            <person name="Song Y."/>
            <person name="King H."/>
            <person name="Zhang Q."/>
            <person name="Presley C."/>
            <person name="Deng X."/>
            <person name="Wei C.I."/>
            <person name="Xiao S."/>
        </authorList>
    </citation>
    <scope>NUCLEOTIDE SEQUENCE [LARGE SCALE GENOMIC DNA]</scope>
    <source>
        <strain evidence="13">UCSC1</strain>
    </source>
</reference>
<feature type="transmembrane region" description="Helical" evidence="10">
    <location>
        <begin position="31"/>
        <end position="50"/>
    </location>
</feature>
<keyword evidence="7 10" id="KW-0472">Membrane</keyword>
<sequence length="1007" mass="113545">MAGNVVIYGISLSSTSIYVKRITAFLDSVKFYSPWVLFGVFVIVTAVYTIRSAEAARKVKKSPQLGPGGKPLPLSPKQLKKEHAWGQKSVDFDFSPSRKIIFLLLSIGIIATFLTNGVTIIIESFLRQDGWWCGKATGIYVCGSAFFYCVVLLSLIDLTPSPSIAHQITWVAAAIVEILIFSLSFSLHIFSDKGSISLVENSQHVLQSRTDWEIIELLCNGIRAVILMFMIVIYVLFSIEHNFKSKKRGKSDKDEDAPLLGSNLIDGNPPYDGRSSYSRTGDNDGIEAERRDEEEPAFYKPIKIPKRTWWEYCKGYAIFFPYVWPYKSFRLRMIVVVCLLLLVCQRIVNIAVPLQLGRVTDQLAVNRQLSPPGVPWTSMGLLILYKSLQGGTGILELARNILWIPVSQYSYEALTTASFEHVHGLSLDFHLSKRTGEVISALNKGAAINSFLESTTFHMFPMAFDLLVGIIYFGIAFDAYYSLIVGILTFTYMYTTIRMANWRSDQRREMNNQGREAEALKNDSLMSYETVKYFNAEIFEFKRFRQSILDFQKTQYGVELSFSVMYITQNMIFLTGLLLTSFISAYQVTTGTREVGDFVTLLTFMAQLQSPLNYFGSFYRSIQSAMINSERLLELFKEQPTVVDDPNTVDLKECKGHIKFDNVSFSYDMRKPAIEGLSFSCPPGTTTALVGESGGGKSTVFKLLFRFYNVDKGSIQIDGQDVRDITIESLRSHIGMVPQETILFNETIMYNLKYANQEATDEEIYAACRAASIHDKIMGFPDGYNTKVGERGLRLSGGEKQRVAIARAMVKNPRIILLDEATAALDSQTEQHIQESFKNLSEGRSLIVIAHRLSTITNANQILVLHSGRVVEAGTHYELLALKGRYYDMWNRQIVNELSMDHANFAMAQAQAWVTDVKQCPDSSSHETSEVASENEGTDKHSGSTLVTQDDGTATHISDIATLNSEQDEYNDRKNKQVIFDHQTDQRDFHEYDDDEASKHHECTRNS</sequence>
<dbReference type="EMBL" id="MCBR01020164">
    <property type="protein sequence ID" value="RKF55741.1"/>
    <property type="molecule type" value="Genomic_DNA"/>
</dbReference>
<feature type="compositionally biased region" description="Polar residues" evidence="9">
    <location>
        <begin position="943"/>
        <end position="965"/>
    </location>
</feature>
<evidence type="ECO:0000256" key="1">
    <source>
        <dbReference type="ARBA" id="ARBA00004141"/>
    </source>
</evidence>
<dbReference type="PANTHER" id="PTHR24221:SF651">
    <property type="entry name" value="HEAVY METAL TOLERANCE PROTEIN"/>
    <property type="match status" value="1"/>
</dbReference>
<evidence type="ECO:0000313" key="14">
    <source>
        <dbReference type="Proteomes" id="UP000285405"/>
    </source>
</evidence>
<feature type="transmembrane region" description="Helical" evidence="10">
    <location>
        <begin position="100"/>
        <end position="126"/>
    </location>
</feature>
<dbReference type="SMART" id="SM00382">
    <property type="entry name" value="AAA"/>
    <property type="match status" value="1"/>
</dbReference>
<comment type="caution">
    <text evidence="13">The sequence shown here is derived from an EMBL/GenBank/DDBJ whole genome shotgun (WGS) entry which is preliminary data.</text>
</comment>
<feature type="transmembrane region" description="Helical" evidence="10">
    <location>
        <begin position="571"/>
        <end position="588"/>
    </location>
</feature>
<dbReference type="SUPFAM" id="SSF90123">
    <property type="entry name" value="ABC transporter transmembrane region"/>
    <property type="match status" value="1"/>
</dbReference>
<dbReference type="Pfam" id="PF00664">
    <property type="entry name" value="ABC_membrane"/>
    <property type="match status" value="1"/>
</dbReference>
<evidence type="ECO:0000256" key="8">
    <source>
        <dbReference type="ARBA" id="ARBA00024363"/>
    </source>
</evidence>
<dbReference type="Proteomes" id="UP000285405">
    <property type="component" value="Unassembled WGS sequence"/>
</dbReference>
<feature type="domain" description="ABC transporter" evidence="11">
    <location>
        <begin position="658"/>
        <end position="892"/>
    </location>
</feature>
<evidence type="ECO:0000256" key="5">
    <source>
        <dbReference type="ARBA" id="ARBA00022840"/>
    </source>
</evidence>
<dbReference type="PROSITE" id="PS50893">
    <property type="entry name" value="ABC_TRANSPORTER_2"/>
    <property type="match status" value="1"/>
</dbReference>
<dbReference type="Gene3D" id="3.40.50.300">
    <property type="entry name" value="P-loop containing nucleotide triphosphate hydrolases"/>
    <property type="match status" value="1"/>
</dbReference>
<feature type="transmembrane region" description="Helical" evidence="10">
    <location>
        <begin position="138"/>
        <end position="156"/>
    </location>
</feature>
<dbReference type="GO" id="GO:0005524">
    <property type="term" value="F:ATP binding"/>
    <property type="evidence" value="ECO:0007669"/>
    <property type="project" value="UniProtKB-KW"/>
</dbReference>
<keyword evidence="4" id="KW-0547">Nucleotide-binding</keyword>
<evidence type="ECO:0000256" key="10">
    <source>
        <dbReference type="SAM" id="Phobius"/>
    </source>
</evidence>
<dbReference type="OrthoDB" id="6500128at2759"/>
<dbReference type="InterPro" id="IPR003439">
    <property type="entry name" value="ABC_transporter-like_ATP-bd"/>
</dbReference>
<gene>
    <name evidence="13" type="ORF">GcC1_201002</name>
</gene>
<feature type="transmembrane region" description="Helical" evidence="10">
    <location>
        <begin position="168"/>
        <end position="190"/>
    </location>
</feature>
<dbReference type="GO" id="GO:0000041">
    <property type="term" value="P:transition metal ion transport"/>
    <property type="evidence" value="ECO:0007669"/>
    <property type="project" value="UniProtKB-ARBA"/>
</dbReference>
<protein>
    <submittedName>
        <fullName evidence="13">ABC transporter aclQ</fullName>
    </submittedName>
</protein>
<feature type="domain" description="ABC transmembrane type-1" evidence="12">
    <location>
        <begin position="336"/>
        <end position="624"/>
    </location>
</feature>
<evidence type="ECO:0000256" key="2">
    <source>
        <dbReference type="ARBA" id="ARBA00022448"/>
    </source>
</evidence>
<dbReference type="GO" id="GO:0016887">
    <property type="term" value="F:ATP hydrolysis activity"/>
    <property type="evidence" value="ECO:0007669"/>
    <property type="project" value="InterPro"/>
</dbReference>
<feature type="region of interest" description="Disordered" evidence="9">
    <location>
        <begin position="919"/>
        <end position="1007"/>
    </location>
</feature>